<evidence type="ECO:0000313" key="1">
    <source>
        <dbReference type="EMBL" id="MEQ2285615.1"/>
    </source>
</evidence>
<dbReference type="EMBL" id="JAHRIP010014058">
    <property type="protein sequence ID" value="MEQ2285615.1"/>
    <property type="molecule type" value="Genomic_DNA"/>
</dbReference>
<sequence>MQSPTEPKLCRGETPVEKLFLQAESEGRITARTTVFTVTNSWLTDRTNRPSSPELPFGSQSERRGWLKANRLLTVNVSPNFIARLDNIPSPWSEVRFGQINR</sequence>
<accession>A0ABV0XVW2</accession>
<reference evidence="1 2" key="1">
    <citation type="submission" date="2021-06" db="EMBL/GenBank/DDBJ databases">
        <authorList>
            <person name="Palmer J.M."/>
        </authorList>
    </citation>
    <scope>NUCLEOTIDE SEQUENCE [LARGE SCALE GENOMIC DNA]</scope>
    <source>
        <strain evidence="1 2">AS_MEX2019</strain>
        <tissue evidence="1">Muscle</tissue>
    </source>
</reference>
<protein>
    <submittedName>
        <fullName evidence="1">Uncharacterized protein</fullName>
    </submittedName>
</protein>
<evidence type="ECO:0000313" key="2">
    <source>
        <dbReference type="Proteomes" id="UP001469553"/>
    </source>
</evidence>
<keyword evidence="2" id="KW-1185">Reference proteome</keyword>
<dbReference type="Proteomes" id="UP001469553">
    <property type="component" value="Unassembled WGS sequence"/>
</dbReference>
<proteinExistence type="predicted"/>
<gene>
    <name evidence="1" type="ORF">AMECASPLE_033777</name>
</gene>
<comment type="caution">
    <text evidence="1">The sequence shown here is derived from an EMBL/GenBank/DDBJ whole genome shotgun (WGS) entry which is preliminary data.</text>
</comment>
<name>A0ABV0XVW2_9TELE</name>
<organism evidence="1 2">
    <name type="scientific">Ameca splendens</name>
    <dbReference type="NCBI Taxonomy" id="208324"/>
    <lineage>
        <taxon>Eukaryota</taxon>
        <taxon>Metazoa</taxon>
        <taxon>Chordata</taxon>
        <taxon>Craniata</taxon>
        <taxon>Vertebrata</taxon>
        <taxon>Euteleostomi</taxon>
        <taxon>Actinopterygii</taxon>
        <taxon>Neopterygii</taxon>
        <taxon>Teleostei</taxon>
        <taxon>Neoteleostei</taxon>
        <taxon>Acanthomorphata</taxon>
        <taxon>Ovalentaria</taxon>
        <taxon>Atherinomorphae</taxon>
        <taxon>Cyprinodontiformes</taxon>
        <taxon>Goodeidae</taxon>
        <taxon>Ameca</taxon>
    </lineage>
</organism>